<keyword evidence="7" id="KW-1185">Reference proteome</keyword>
<dbReference type="InterPro" id="IPR010982">
    <property type="entry name" value="Lambda_DNA-bd_dom_sf"/>
</dbReference>
<dbReference type="GO" id="GO:0003700">
    <property type="term" value="F:DNA-binding transcription factor activity"/>
    <property type="evidence" value="ECO:0007669"/>
    <property type="project" value="TreeGrafter"/>
</dbReference>
<dbReference type="OrthoDB" id="5681588at2"/>
<dbReference type="Gene3D" id="1.10.260.40">
    <property type="entry name" value="lambda repressor-like DNA-binding domains"/>
    <property type="match status" value="1"/>
</dbReference>
<keyword evidence="1" id="KW-0805">Transcription regulation</keyword>
<evidence type="ECO:0000313" key="7">
    <source>
        <dbReference type="Proteomes" id="UP000026249"/>
    </source>
</evidence>
<protein>
    <recommendedName>
        <fullName evidence="5">HTH lacI-type domain-containing protein</fullName>
    </recommendedName>
</protein>
<dbReference type="SMART" id="SM00354">
    <property type="entry name" value="HTH_LACI"/>
    <property type="match status" value="1"/>
</dbReference>
<dbReference type="Pfam" id="PF13377">
    <property type="entry name" value="Peripla_BP_3"/>
    <property type="match status" value="1"/>
</dbReference>
<name>A0A037ZNN4_9RHOB</name>
<dbReference type="PANTHER" id="PTHR30146">
    <property type="entry name" value="LACI-RELATED TRANSCRIPTIONAL REPRESSOR"/>
    <property type="match status" value="1"/>
</dbReference>
<dbReference type="RefSeq" id="WP_081805386.1">
    <property type="nucleotide sequence ID" value="NZ_JFKE01000002.1"/>
</dbReference>
<dbReference type="PROSITE" id="PS50932">
    <property type="entry name" value="HTH_LACI_2"/>
    <property type="match status" value="1"/>
</dbReference>
<dbReference type="PANTHER" id="PTHR30146:SF149">
    <property type="entry name" value="HTH-TYPE TRANSCRIPTIONAL REGULATOR EBGR"/>
    <property type="match status" value="1"/>
</dbReference>
<evidence type="ECO:0000256" key="4">
    <source>
        <dbReference type="SAM" id="MobiDB-lite"/>
    </source>
</evidence>
<evidence type="ECO:0000256" key="1">
    <source>
        <dbReference type="ARBA" id="ARBA00023015"/>
    </source>
</evidence>
<feature type="region of interest" description="Disordered" evidence="4">
    <location>
        <begin position="1"/>
        <end position="20"/>
    </location>
</feature>
<reference evidence="6 7" key="1">
    <citation type="submission" date="2014-03" db="EMBL/GenBank/DDBJ databases">
        <title>Draft Genome Sequence of Actibacterium mucosum KCTC 23349, a Marine Alphaproteobacterium with Complex Ionic Requirements Isolated from Mediterranean Seawater at Malvarrosa Beach, Valencia, Spain.</title>
        <authorList>
            <person name="Arahal D.R."/>
            <person name="Shao Z."/>
            <person name="Lai Q."/>
            <person name="Pujalte M.J."/>
        </authorList>
    </citation>
    <scope>NUCLEOTIDE SEQUENCE [LARGE SCALE GENOMIC DNA]</scope>
    <source>
        <strain evidence="6 7">KCTC 23349</strain>
    </source>
</reference>
<dbReference type="CDD" id="cd01392">
    <property type="entry name" value="HTH_LacI"/>
    <property type="match status" value="1"/>
</dbReference>
<evidence type="ECO:0000259" key="5">
    <source>
        <dbReference type="PROSITE" id="PS50932"/>
    </source>
</evidence>
<keyword evidence="3" id="KW-0804">Transcription</keyword>
<sequence length="359" mass="39644">MSDGMTTDTKKAKATQKRGGPTIKDIAQRANVSQATVSRVLNFDATLSVSHEVRRKILETAAELNYATPRQRRSRSKGGTVNRIALVHLLGPEREMRDPYYVALRMGLERRCAELKLDPKLLRPDEFRDDLSVFEGMSGAILVGHHTGEDVQTVQNSVPHVVWADCPFSVAELDTVDVNLVGATRDVMAEVFSQGLKRIAYLGFDGKASGVIPSSLSRRAFTYYSTMNDKGLWRPEYLRIGKTSAESGYEMAQEVLGMDDRPQAIVAGNDTIAIGIYRAVSERGLSIPEDLKVVSFNDLPMAQFMNPPLASVHIPAEEIGISAVDLLMERINGRSIAKHLTFETILHRRLSLGRGHGQP</sequence>
<dbReference type="GO" id="GO:0000976">
    <property type="term" value="F:transcription cis-regulatory region binding"/>
    <property type="evidence" value="ECO:0007669"/>
    <property type="project" value="TreeGrafter"/>
</dbReference>
<dbReference type="STRING" id="1454373.ACMU_05615"/>
<feature type="domain" description="HTH lacI-type" evidence="5">
    <location>
        <begin position="21"/>
        <end position="77"/>
    </location>
</feature>
<proteinExistence type="predicted"/>
<dbReference type="EMBL" id="JFKE01000002">
    <property type="protein sequence ID" value="KAJ56421.1"/>
    <property type="molecule type" value="Genomic_DNA"/>
</dbReference>
<dbReference type="InterPro" id="IPR046335">
    <property type="entry name" value="LacI/GalR-like_sensor"/>
</dbReference>
<dbReference type="SUPFAM" id="SSF47413">
    <property type="entry name" value="lambda repressor-like DNA-binding domains"/>
    <property type="match status" value="1"/>
</dbReference>
<dbReference type="AlphaFoldDB" id="A0A037ZNN4"/>
<comment type="caution">
    <text evidence="6">The sequence shown here is derived from an EMBL/GenBank/DDBJ whole genome shotgun (WGS) entry which is preliminary data.</text>
</comment>
<dbReference type="PROSITE" id="PS00356">
    <property type="entry name" value="HTH_LACI_1"/>
    <property type="match status" value="1"/>
</dbReference>
<evidence type="ECO:0000256" key="3">
    <source>
        <dbReference type="ARBA" id="ARBA00023163"/>
    </source>
</evidence>
<evidence type="ECO:0000313" key="6">
    <source>
        <dbReference type="EMBL" id="KAJ56421.1"/>
    </source>
</evidence>
<gene>
    <name evidence="6" type="ORF">ACMU_05615</name>
</gene>
<dbReference type="SUPFAM" id="SSF53822">
    <property type="entry name" value="Periplasmic binding protein-like I"/>
    <property type="match status" value="1"/>
</dbReference>
<dbReference type="Gene3D" id="3.40.50.2300">
    <property type="match status" value="2"/>
</dbReference>
<keyword evidence="2" id="KW-0238">DNA-binding</keyword>
<dbReference type="InterPro" id="IPR028082">
    <property type="entry name" value="Peripla_BP_I"/>
</dbReference>
<dbReference type="CDD" id="cd01544">
    <property type="entry name" value="PBP1_GalR"/>
    <property type="match status" value="1"/>
</dbReference>
<evidence type="ECO:0000256" key="2">
    <source>
        <dbReference type="ARBA" id="ARBA00023125"/>
    </source>
</evidence>
<dbReference type="Pfam" id="PF00356">
    <property type="entry name" value="LacI"/>
    <property type="match status" value="1"/>
</dbReference>
<accession>A0A037ZNN4</accession>
<organism evidence="6 7">
    <name type="scientific">Actibacterium mucosum KCTC 23349</name>
    <dbReference type="NCBI Taxonomy" id="1454373"/>
    <lineage>
        <taxon>Bacteria</taxon>
        <taxon>Pseudomonadati</taxon>
        <taxon>Pseudomonadota</taxon>
        <taxon>Alphaproteobacteria</taxon>
        <taxon>Rhodobacterales</taxon>
        <taxon>Roseobacteraceae</taxon>
        <taxon>Actibacterium</taxon>
    </lineage>
</organism>
<dbReference type="PRINTS" id="PR00036">
    <property type="entry name" value="HTHLACI"/>
</dbReference>
<dbReference type="Proteomes" id="UP000026249">
    <property type="component" value="Unassembled WGS sequence"/>
</dbReference>
<dbReference type="InterPro" id="IPR000843">
    <property type="entry name" value="HTH_LacI"/>
</dbReference>